<protein>
    <submittedName>
        <fullName evidence="2">WGS project CBMI000000000 data, contig CS3069_c002044</fullName>
    </submittedName>
</protein>
<evidence type="ECO:0000256" key="1">
    <source>
        <dbReference type="SAM" id="MobiDB-lite"/>
    </source>
</evidence>
<organism evidence="2">
    <name type="scientific">Fusarium clavum</name>
    <dbReference type="NCBI Taxonomy" id="2594811"/>
    <lineage>
        <taxon>Eukaryota</taxon>
        <taxon>Fungi</taxon>
        <taxon>Dikarya</taxon>
        <taxon>Ascomycota</taxon>
        <taxon>Pezizomycotina</taxon>
        <taxon>Sordariomycetes</taxon>
        <taxon>Hypocreomycetidae</taxon>
        <taxon>Hypocreales</taxon>
        <taxon>Nectriaceae</taxon>
        <taxon>Fusarium</taxon>
        <taxon>Fusarium incarnatum-equiseti species complex</taxon>
    </lineage>
</organism>
<feature type="region of interest" description="Disordered" evidence="1">
    <location>
        <begin position="84"/>
        <end position="104"/>
    </location>
</feature>
<dbReference type="EMBL" id="CBMI010002042">
    <property type="protein sequence ID" value="CEG04773.1"/>
    <property type="molecule type" value="Genomic_DNA"/>
</dbReference>
<dbReference type="AlphaFoldDB" id="A0A090MCA6"/>
<sequence length="104" mass="11713">MSIRNIHQTHCLVQDVDSRSKCITAHGDNGTADDVVLTDLEIESGRWRMRNAALLHQLMAEPKQEFESLHQLSFATDLLQANNLDKKGSEDPQAADVRNRTAWS</sequence>
<evidence type="ECO:0000313" key="2">
    <source>
        <dbReference type="EMBL" id="CEG04773.1"/>
    </source>
</evidence>
<name>A0A090MCA6_9HYPO</name>
<gene>
    <name evidence="2" type="ORF">BN850_0074830</name>
</gene>
<comment type="caution">
    <text evidence="2">The sequence shown here is derived from an EMBL/GenBank/DDBJ whole genome shotgun (WGS) entry which is preliminary data.</text>
</comment>
<proteinExistence type="predicted"/>
<reference evidence="2" key="1">
    <citation type="submission" date="2013-05" db="EMBL/GenBank/DDBJ databases">
        <title>Draft genome sequences of six wheat associated Fusarium spp. isolates.</title>
        <authorList>
            <person name="Moolhuijzen P.M."/>
            <person name="Manners J.M."/>
            <person name="Wilcox S."/>
            <person name="Bellgard M.I."/>
            <person name="Gardiner D.M."/>
        </authorList>
    </citation>
    <scope>NUCLEOTIDE SEQUENCE</scope>
    <source>
        <strain evidence="2">CS3069</strain>
    </source>
</reference>
<accession>A0A090MCA6</accession>